<feature type="signal peptide" evidence="1">
    <location>
        <begin position="1"/>
        <end position="18"/>
    </location>
</feature>
<dbReference type="InterPro" id="IPR029058">
    <property type="entry name" value="AB_hydrolase_fold"/>
</dbReference>
<gene>
    <name evidence="2" type="ORF">NWE73_12185</name>
</gene>
<reference evidence="2" key="1">
    <citation type="submission" date="2022-08" db="EMBL/GenBank/DDBJ databases">
        <title>Novel Bdellovibrio Species Isolated from Svalbard: Designation Bdellovibrio svalbardensis.</title>
        <authorList>
            <person name="Mitchell R.J."/>
            <person name="Choi S.Y."/>
        </authorList>
    </citation>
    <scope>NUCLEOTIDE SEQUENCE</scope>
    <source>
        <strain evidence="2">PAP01</strain>
    </source>
</reference>
<dbReference type="EMBL" id="JANRMI010000003">
    <property type="protein sequence ID" value="MDG0817131.1"/>
    <property type="molecule type" value="Genomic_DNA"/>
</dbReference>
<evidence type="ECO:0008006" key="4">
    <source>
        <dbReference type="Google" id="ProtNLM"/>
    </source>
</evidence>
<protein>
    <recommendedName>
        <fullName evidence="4">Polyhydroxybutyrate depolymerase</fullName>
    </recommendedName>
</protein>
<dbReference type="Gene3D" id="3.40.50.1820">
    <property type="entry name" value="alpha/beta hydrolase"/>
    <property type="match status" value="1"/>
</dbReference>
<comment type="caution">
    <text evidence="2">The sequence shown here is derived from an EMBL/GenBank/DDBJ whole genome shotgun (WGS) entry which is preliminary data.</text>
</comment>
<feature type="chain" id="PRO_5045210524" description="Polyhydroxybutyrate depolymerase" evidence="1">
    <location>
        <begin position="19"/>
        <end position="409"/>
    </location>
</feature>
<dbReference type="SUPFAM" id="SSF53474">
    <property type="entry name" value="alpha/beta-Hydrolases"/>
    <property type="match status" value="1"/>
</dbReference>
<name>A0ABT6DKF2_9BACT</name>
<evidence type="ECO:0000313" key="3">
    <source>
        <dbReference type="Proteomes" id="UP001152321"/>
    </source>
</evidence>
<organism evidence="2 3">
    <name type="scientific">Bdellovibrio svalbardensis</name>
    <dbReference type="NCBI Taxonomy" id="2972972"/>
    <lineage>
        <taxon>Bacteria</taxon>
        <taxon>Pseudomonadati</taxon>
        <taxon>Bdellovibrionota</taxon>
        <taxon>Bdellovibrionia</taxon>
        <taxon>Bdellovibrionales</taxon>
        <taxon>Pseudobdellovibrionaceae</taxon>
        <taxon>Bdellovibrio</taxon>
    </lineage>
</organism>
<proteinExistence type="predicted"/>
<keyword evidence="3" id="KW-1185">Reference proteome</keyword>
<dbReference type="RefSeq" id="WP_277578607.1">
    <property type="nucleotide sequence ID" value="NZ_JANRMI010000003.1"/>
</dbReference>
<evidence type="ECO:0000256" key="1">
    <source>
        <dbReference type="SAM" id="SignalP"/>
    </source>
</evidence>
<keyword evidence="1" id="KW-0732">Signal</keyword>
<sequence>MKRLALFLFALMTLPATGQTRSLTISGISSGGFMASQMATIYSDQFSGVATVAGGVFFCAQNVFQNNLSAYGQAAYFNYGVNAAGHNTPSILEPLESNPLYQALGVCMQHPEKAHQNEAAKTASAQPMNLDFLNDFVTKQLIADTSNISEQRVLIYQGTNDETVRAGMADRLQEFYTRLGATGNQLKMVFSEGNHNFPTLREDGIPCAEAKPPYIANCKIDLAGQILTHLLNRNLVRSKFNEHNFHVVSQTKGPDSVASYGYLYANPLCLNKPSACDLHVALHGCKMSDSFDKNFQAAYEAKVQLTRVLNIQDYELKARSPKMGALAFAKKAGYAEYAEASANHLMVFFPQTQITSDNYPANPNGCWDWYGWTGKEYATNQGSEPSWLIQQINAIKKNPRALLLQEIPQ</sequence>
<accession>A0ABT6DKF2</accession>
<evidence type="ECO:0000313" key="2">
    <source>
        <dbReference type="EMBL" id="MDG0817131.1"/>
    </source>
</evidence>
<dbReference type="Proteomes" id="UP001152321">
    <property type="component" value="Unassembled WGS sequence"/>
</dbReference>